<dbReference type="Gene3D" id="1.10.240.10">
    <property type="entry name" value="Tyrosyl-Transfer RNA Synthetase"/>
    <property type="match status" value="1"/>
</dbReference>
<comment type="similarity">
    <text evidence="1 10">Belongs to the class-I aminoacyl-tRNA synthetase family.</text>
</comment>
<dbReference type="InterPro" id="IPR002305">
    <property type="entry name" value="aa-tRNA-synth_Ic"/>
</dbReference>
<sequence length="333" mass="35946">MSQKILTGDRPTGSLHLGHYVGSLTQRVALQDTSSQTILIADMQGLTDNGHTPAKVSGNILNVLADYLAVGIDPERTVICLQSGLPALAELTMYYANLVTVSRLQRNPTVKAEIAGKQFGASIPAGFLSYPISQAADITAFRADLVPVGDDQLPMIELTNEVVRKVNQVAGSEVLVECRPLLSKVSRLPGVDGKAKMSKSLGNAITLGSDDAEIERAVKKMYTDPNHLRIEDPGSVEGNVVFTYLDAFCPDEALVTRLKEDYQRGGLADSKLKCLLTECLQGLLAPIRTRRARFLSDPAGLMAILRTGTEKARAETEETARKVKAAFGLDFFS</sequence>
<dbReference type="PROSITE" id="PS00178">
    <property type="entry name" value="AA_TRNA_LIGASE_I"/>
    <property type="match status" value="1"/>
</dbReference>
<dbReference type="EC" id="6.1.1.2" evidence="2 9"/>
<evidence type="ECO:0000256" key="5">
    <source>
        <dbReference type="ARBA" id="ARBA00022840"/>
    </source>
</evidence>
<dbReference type="RefSeq" id="WP_092211440.1">
    <property type="nucleotide sequence ID" value="NZ_FMUX01000010.1"/>
</dbReference>
<dbReference type="PRINTS" id="PR01039">
    <property type="entry name" value="TRNASYNTHTRP"/>
</dbReference>
<dbReference type="PANTHER" id="PTHR43766:SF1">
    <property type="entry name" value="TRYPTOPHAN--TRNA LIGASE, MITOCHONDRIAL"/>
    <property type="match status" value="1"/>
</dbReference>
<dbReference type="GO" id="GO:0006436">
    <property type="term" value="P:tryptophanyl-tRNA aminoacylation"/>
    <property type="evidence" value="ECO:0007669"/>
    <property type="project" value="UniProtKB-UniRule"/>
</dbReference>
<evidence type="ECO:0000256" key="7">
    <source>
        <dbReference type="ARBA" id="ARBA00023146"/>
    </source>
</evidence>
<evidence type="ECO:0000256" key="1">
    <source>
        <dbReference type="ARBA" id="ARBA00005594"/>
    </source>
</evidence>
<keyword evidence="4 10" id="KW-0547">Nucleotide-binding</keyword>
<dbReference type="Pfam" id="PF00579">
    <property type="entry name" value="tRNA-synt_1b"/>
    <property type="match status" value="1"/>
</dbReference>
<gene>
    <name evidence="11" type="ORF">SAMN05216233_110168</name>
</gene>
<dbReference type="InterPro" id="IPR014729">
    <property type="entry name" value="Rossmann-like_a/b/a_fold"/>
</dbReference>
<dbReference type="FunFam" id="3.40.50.620:FF:000094">
    <property type="entry name" value="Tryptophan--tRNA ligase"/>
    <property type="match status" value="1"/>
</dbReference>
<evidence type="ECO:0000313" key="12">
    <source>
        <dbReference type="Proteomes" id="UP000198870"/>
    </source>
</evidence>
<evidence type="ECO:0000313" key="11">
    <source>
        <dbReference type="EMBL" id="SCY50911.1"/>
    </source>
</evidence>
<dbReference type="PANTHER" id="PTHR43766">
    <property type="entry name" value="TRYPTOPHAN--TRNA LIGASE, MITOCHONDRIAL"/>
    <property type="match status" value="1"/>
</dbReference>
<evidence type="ECO:0000256" key="10">
    <source>
        <dbReference type="RuleBase" id="RU363036"/>
    </source>
</evidence>
<keyword evidence="6 10" id="KW-0648">Protein biosynthesis</keyword>
<dbReference type="SUPFAM" id="SSF52374">
    <property type="entry name" value="Nucleotidylyl transferase"/>
    <property type="match status" value="1"/>
</dbReference>
<dbReference type="NCBIfam" id="TIGR00233">
    <property type="entry name" value="trpS"/>
    <property type="match status" value="1"/>
</dbReference>
<dbReference type="AlphaFoldDB" id="A0A1G5GHQ6"/>
<keyword evidence="3 10" id="KW-0436">Ligase</keyword>
<comment type="catalytic activity">
    <reaction evidence="8">
        <text>tRNA(Trp) + L-tryptophan + ATP = L-tryptophyl-tRNA(Trp) + AMP + diphosphate + H(+)</text>
        <dbReference type="Rhea" id="RHEA:24080"/>
        <dbReference type="Rhea" id="RHEA-COMP:9671"/>
        <dbReference type="Rhea" id="RHEA-COMP:9705"/>
        <dbReference type="ChEBI" id="CHEBI:15378"/>
        <dbReference type="ChEBI" id="CHEBI:30616"/>
        <dbReference type="ChEBI" id="CHEBI:33019"/>
        <dbReference type="ChEBI" id="CHEBI:57912"/>
        <dbReference type="ChEBI" id="CHEBI:78442"/>
        <dbReference type="ChEBI" id="CHEBI:78535"/>
        <dbReference type="ChEBI" id="CHEBI:456215"/>
        <dbReference type="EC" id="6.1.1.2"/>
    </reaction>
</comment>
<dbReference type="Gene3D" id="3.40.50.620">
    <property type="entry name" value="HUPs"/>
    <property type="match status" value="1"/>
</dbReference>
<evidence type="ECO:0000256" key="3">
    <source>
        <dbReference type="ARBA" id="ARBA00022598"/>
    </source>
</evidence>
<evidence type="ECO:0000256" key="9">
    <source>
        <dbReference type="NCBIfam" id="TIGR00233"/>
    </source>
</evidence>
<keyword evidence="7 10" id="KW-0030">Aminoacyl-tRNA synthetase</keyword>
<dbReference type="GO" id="GO:0005829">
    <property type="term" value="C:cytosol"/>
    <property type="evidence" value="ECO:0007669"/>
    <property type="project" value="TreeGrafter"/>
</dbReference>
<name>A0A1G5GHQ6_9BACT</name>
<dbReference type="CDD" id="cd00806">
    <property type="entry name" value="TrpRS_core"/>
    <property type="match status" value="1"/>
</dbReference>
<accession>A0A1G5GHQ6</accession>
<proteinExistence type="inferred from homology"/>
<evidence type="ECO:0000256" key="6">
    <source>
        <dbReference type="ARBA" id="ARBA00022917"/>
    </source>
</evidence>
<keyword evidence="5 10" id="KW-0067">ATP-binding</keyword>
<dbReference type="GO" id="GO:0004830">
    <property type="term" value="F:tryptophan-tRNA ligase activity"/>
    <property type="evidence" value="ECO:0007669"/>
    <property type="project" value="UniProtKB-UniRule"/>
</dbReference>
<reference evidence="11 12" key="1">
    <citation type="submission" date="2016-10" db="EMBL/GenBank/DDBJ databases">
        <authorList>
            <person name="de Groot N.N."/>
        </authorList>
    </citation>
    <scope>NUCLEOTIDE SEQUENCE [LARGE SCALE GENOMIC DNA]</scope>
    <source>
        <strain evidence="11 12">AA1</strain>
    </source>
</reference>
<evidence type="ECO:0000256" key="2">
    <source>
        <dbReference type="ARBA" id="ARBA00013161"/>
    </source>
</evidence>
<keyword evidence="12" id="KW-1185">Reference proteome</keyword>
<dbReference type="InterPro" id="IPR002306">
    <property type="entry name" value="Trp-tRNA-ligase"/>
</dbReference>
<protein>
    <recommendedName>
        <fullName evidence="2 9">Tryptophan--tRNA ligase</fullName>
        <ecNumber evidence="2 9">6.1.1.2</ecNumber>
    </recommendedName>
</protein>
<evidence type="ECO:0000256" key="4">
    <source>
        <dbReference type="ARBA" id="ARBA00022741"/>
    </source>
</evidence>
<organism evidence="11 12">
    <name type="scientific">Desulfoluna spongiiphila</name>
    <dbReference type="NCBI Taxonomy" id="419481"/>
    <lineage>
        <taxon>Bacteria</taxon>
        <taxon>Pseudomonadati</taxon>
        <taxon>Thermodesulfobacteriota</taxon>
        <taxon>Desulfobacteria</taxon>
        <taxon>Desulfobacterales</taxon>
        <taxon>Desulfolunaceae</taxon>
        <taxon>Desulfoluna</taxon>
    </lineage>
</organism>
<evidence type="ECO:0000256" key="8">
    <source>
        <dbReference type="ARBA" id="ARBA00049929"/>
    </source>
</evidence>
<dbReference type="STRING" id="419481.SAMN05216233_110168"/>
<dbReference type="OrthoDB" id="9801042at2"/>
<dbReference type="FunFam" id="1.10.240.10:FF:000005">
    <property type="entry name" value="Tryptophan--tRNA ligase"/>
    <property type="match status" value="1"/>
</dbReference>
<dbReference type="Proteomes" id="UP000198870">
    <property type="component" value="Unassembled WGS sequence"/>
</dbReference>
<dbReference type="InterPro" id="IPR050203">
    <property type="entry name" value="Trp-tRNA_synthetase"/>
</dbReference>
<dbReference type="GO" id="GO:0005524">
    <property type="term" value="F:ATP binding"/>
    <property type="evidence" value="ECO:0007669"/>
    <property type="project" value="UniProtKB-KW"/>
</dbReference>
<dbReference type="EMBL" id="FMUX01000010">
    <property type="protein sequence ID" value="SCY50911.1"/>
    <property type="molecule type" value="Genomic_DNA"/>
</dbReference>
<dbReference type="InterPro" id="IPR001412">
    <property type="entry name" value="aa-tRNA-synth_I_CS"/>
</dbReference>